<keyword evidence="2" id="KW-1185">Reference proteome</keyword>
<comment type="caution">
    <text evidence="1">The sequence shown here is derived from an EMBL/GenBank/DDBJ whole genome shotgun (WGS) entry which is preliminary data.</text>
</comment>
<sequence>MPRRKHAITAPTHHVDSESTNAPFRFLELPPEIRRIIYQCIFDEVEGCRLIEVTLTDSPEDWDYIKDLPTTRSASRSAPLQDGDFLPLGILRASSFVYRESIDVLYSQVAFDLVVSGSGGHYITQLKVLDFWDLRKPVQLPIPWTRITNLNFNTEIFANRAASEVFFDFDGGDFNEVSVVKLDGFLNGLECLKRFNVTLEMRCRTSSCPASHPADLLEFFATMIDKEKQPSG</sequence>
<dbReference type="Proteomes" id="UP001320706">
    <property type="component" value="Unassembled WGS sequence"/>
</dbReference>
<proteinExistence type="predicted"/>
<gene>
    <name evidence="1" type="ORF">M8818_000302</name>
</gene>
<protein>
    <submittedName>
        <fullName evidence="1">Uncharacterized protein</fullName>
    </submittedName>
</protein>
<evidence type="ECO:0000313" key="1">
    <source>
        <dbReference type="EMBL" id="KAK8222131.1"/>
    </source>
</evidence>
<organism evidence="1 2">
    <name type="scientific">Zalaria obscura</name>
    <dbReference type="NCBI Taxonomy" id="2024903"/>
    <lineage>
        <taxon>Eukaryota</taxon>
        <taxon>Fungi</taxon>
        <taxon>Dikarya</taxon>
        <taxon>Ascomycota</taxon>
        <taxon>Pezizomycotina</taxon>
        <taxon>Dothideomycetes</taxon>
        <taxon>Dothideomycetidae</taxon>
        <taxon>Dothideales</taxon>
        <taxon>Zalariaceae</taxon>
        <taxon>Zalaria</taxon>
    </lineage>
</organism>
<reference evidence="1" key="1">
    <citation type="submission" date="2024-02" db="EMBL/GenBank/DDBJ databases">
        <title>Metagenome Assembled Genome of Zalaria obscura JY119.</title>
        <authorList>
            <person name="Vighnesh L."/>
            <person name="Jagadeeshwari U."/>
            <person name="Venkata Ramana C."/>
            <person name="Sasikala C."/>
        </authorList>
    </citation>
    <scope>NUCLEOTIDE SEQUENCE</scope>
    <source>
        <strain evidence="1">JY119</strain>
    </source>
</reference>
<evidence type="ECO:0000313" key="2">
    <source>
        <dbReference type="Proteomes" id="UP001320706"/>
    </source>
</evidence>
<name>A0ACC3SP95_9PEZI</name>
<dbReference type="EMBL" id="JAMKPW020000001">
    <property type="protein sequence ID" value="KAK8222131.1"/>
    <property type="molecule type" value="Genomic_DNA"/>
</dbReference>
<accession>A0ACC3SP95</accession>